<dbReference type="Proteomes" id="UP001442364">
    <property type="component" value="Unassembled WGS sequence"/>
</dbReference>
<proteinExistence type="predicted"/>
<dbReference type="Pfam" id="PF12833">
    <property type="entry name" value="HTH_18"/>
    <property type="match status" value="1"/>
</dbReference>
<reference evidence="5 6" key="1">
    <citation type="submission" date="2024-03" db="EMBL/GenBank/DDBJ databases">
        <title>Human intestinal bacterial collection.</title>
        <authorList>
            <person name="Pauvert C."/>
            <person name="Hitch T.C.A."/>
            <person name="Clavel T."/>
        </authorList>
    </citation>
    <scope>NUCLEOTIDE SEQUENCE [LARGE SCALE GENOMIC DNA]</scope>
    <source>
        <strain evidence="5 6">CLA-AA-H255</strain>
    </source>
</reference>
<dbReference type="SUPFAM" id="SSF46689">
    <property type="entry name" value="Homeodomain-like"/>
    <property type="match status" value="2"/>
</dbReference>
<evidence type="ECO:0000313" key="5">
    <source>
        <dbReference type="EMBL" id="MEQ2380294.1"/>
    </source>
</evidence>
<dbReference type="PANTHER" id="PTHR43280:SF28">
    <property type="entry name" value="HTH-TYPE TRANSCRIPTIONAL ACTIVATOR RHAS"/>
    <property type="match status" value="1"/>
</dbReference>
<dbReference type="InterPro" id="IPR018060">
    <property type="entry name" value="HTH_AraC"/>
</dbReference>
<dbReference type="SMART" id="SM00342">
    <property type="entry name" value="HTH_ARAC"/>
    <property type="match status" value="1"/>
</dbReference>
<evidence type="ECO:0000259" key="4">
    <source>
        <dbReference type="PROSITE" id="PS01124"/>
    </source>
</evidence>
<sequence length="275" mass="31890">MIQDMQKNFEIKKIKRSAFKAKKVHSHPFHELFYLARGECTAFISHNIYKFHHGDIVIVPAGTIHKTDYTGKGMHERIVISFKPTVTEWLNNVVGTDIVSDVMQAGVISIPEKRRDYIESLLEKLLFENEGQDPLSPGFVSVALAELMLFITRCKNYEENVIKEIDVNNRIMQEVATYIYNHYSERLILEDVAKKFNLSRSYLSKKFKSVTGFGFKEYIINVRIQHACELLLNTNKSITDIAFECGFNDSNYFGDAFRRTKGISPNKYRKNKEHM</sequence>
<dbReference type="InterPro" id="IPR020449">
    <property type="entry name" value="Tscrpt_reg_AraC-type_HTH"/>
</dbReference>
<dbReference type="InterPro" id="IPR009057">
    <property type="entry name" value="Homeodomain-like_sf"/>
</dbReference>
<evidence type="ECO:0000256" key="2">
    <source>
        <dbReference type="ARBA" id="ARBA00023125"/>
    </source>
</evidence>
<protein>
    <submittedName>
        <fullName evidence="5">AraC family transcriptional regulator</fullName>
    </submittedName>
</protein>
<dbReference type="PANTHER" id="PTHR43280">
    <property type="entry name" value="ARAC-FAMILY TRANSCRIPTIONAL REGULATOR"/>
    <property type="match status" value="1"/>
</dbReference>
<dbReference type="InterPro" id="IPR014710">
    <property type="entry name" value="RmlC-like_jellyroll"/>
</dbReference>
<dbReference type="PROSITE" id="PS01124">
    <property type="entry name" value="HTH_ARAC_FAMILY_2"/>
    <property type="match status" value="1"/>
</dbReference>
<evidence type="ECO:0000256" key="1">
    <source>
        <dbReference type="ARBA" id="ARBA00023015"/>
    </source>
</evidence>
<feature type="domain" description="HTH araC/xylS-type" evidence="4">
    <location>
        <begin position="173"/>
        <end position="271"/>
    </location>
</feature>
<dbReference type="Gene3D" id="1.10.10.60">
    <property type="entry name" value="Homeodomain-like"/>
    <property type="match status" value="2"/>
</dbReference>
<accession>A0ABV1BX25</accession>
<dbReference type="InterPro" id="IPR037923">
    <property type="entry name" value="HTH-like"/>
</dbReference>
<dbReference type="EMBL" id="JBBMER010000007">
    <property type="protein sequence ID" value="MEQ2380294.1"/>
    <property type="molecule type" value="Genomic_DNA"/>
</dbReference>
<keyword evidence="6" id="KW-1185">Reference proteome</keyword>
<dbReference type="PRINTS" id="PR00032">
    <property type="entry name" value="HTHARAC"/>
</dbReference>
<dbReference type="RefSeq" id="WP_055176898.1">
    <property type="nucleotide sequence ID" value="NZ_DAWCMB010000021.1"/>
</dbReference>
<dbReference type="InterPro" id="IPR013096">
    <property type="entry name" value="Cupin_2"/>
</dbReference>
<evidence type="ECO:0000313" key="6">
    <source>
        <dbReference type="Proteomes" id="UP001442364"/>
    </source>
</evidence>
<comment type="caution">
    <text evidence="5">The sequence shown here is derived from an EMBL/GenBank/DDBJ whole genome shotgun (WGS) entry which is preliminary data.</text>
</comment>
<dbReference type="InterPro" id="IPR018062">
    <property type="entry name" value="HTH_AraC-typ_CS"/>
</dbReference>
<dbReference type="PROSITE" id="PS00041">
    <property type="entry name" value="HTH_ARAC_FAMILY_1"/>
    <property type="match status" value="1"/>
</dbReference>
<keyword evidence="3" id="KW-0804">Transcription</keyword>
<evidence type="ECO:0000256" key="3">
    <source>
        <dbReference type="ARBA" id="ARBA00023163"/>
    </source>
</evidence>
<dbReference type="Gene3D" id="2.60.120.10">
    <property type="entry name" value="Jelly Rolls"/>
    <property type="match status" value="1"/>
</dbReference>
<keyword evidence="2" id="KW-0238">DNA-binding</keyword>
<gene>
    <name evidence="5" type="ORF">WMO14_10415</name>
</gene>
<keyword evidence="1" id="KW-0805">Transcription regulation</keyword>
<dbReference type="Pfam" id="PF07883">
    <property type="entry name" value="Cupin_2"/>
    <property type="match status" value="1"/>
</dbReference>
<organism evidence="5 6">
    <name type="scientific">[Lactobacillus] rogosae</name>
    <dbReference type="NCBI Taxonomy" id="706562"/>
    <lineage>
        <taxon>Bacteria</taxon>
        <taxon>Bacillati</taxon>
        <taxon>Bacillota</taxon>
        <taxon>Clostridia</taxon>
        <taxon>Lachnospirales</taxon>
        <taxon>Lachnospiraceae</taxon>
        <taxon>Lachnospira</taxon>
    </lineage>
</organism>
<name>A0ABV1BX25_9FIRM</name>
<dbReference type="SUPFAM" id="SSF51215">
    <property type="entry name" value="Regulatory protein AraC"/>
    <property type="match status" value="1"/>
</dbReference>